<sequence length="302" mass="35557">MYQLLKRCHVWPEITRGEIRRLWETLITNQDKTLDFLEFVRHFGFSPKSACYPNAKTSPPRKGDSDLRMCSKNLNCASDIIVDSVRAKVDYLWDDLRKEFQELDPYHTGFVSKEEFKDILTELCVQLNEYECEVLAKKFEINGDGRVSYIEFLKPFAMRRQLWREGSNMLAVMQHPQAELTIQQPGCQKTGLHTVTARLRRQLKGEWKPLRRAFKKLDSKSSGYLSLPEFRAVLKLCNFLLNEEEVYQIMSKFDENLEGKIDYRKFLEETYKKKQIKQKANQPLPELINLSHVVGKPHEQLM</sequence>
<feature type="domain" description="EF-hand" evidence="1">
    <location>
        <begin position="91"/>
        <end position="126"/>
    </location>
</feature>
<evidence type="ECO:0000259" key="1">
    <source>
        <dbReference type="PROSITE" id="PS50222"/>
    </source>
</evidence>
<dbReference type="Gene3D" id="1.10.238.10">
    <property type="entry name" value="EF-hand"/>
    <property type="match status" value="2"/>
</dbReference>
<dbReference type="PROSITE" id="PS50222">
    <property type="entry name" value="EF_HAND_2"/>
    <property type="match status" value="2"/>
</dbReference>
<dbReference type="Pfam" id="PF13499">
    <property type="entry name" value="EF-hand_7"/>
    <property type="match status" value="2"/>
</dbReference>
<dbReference type="OMA" id="YHTGFVS"/>
<dbReference type="Proteomes" id="UP000314986">
    <property type="component" value="Unassembled WGS sequence"/>
</dbReference>
<accession>A0A4W3JA83</accession>
<evidence type="ECO:0000313" key="3">
    <source>
        <dbReference type="Proteomes" id="UP000314986"/>
    </source>
</evidence>
<dbReference type="InterPro" id="IPR052603">
    <property type="entry name" value="EFCB6"/>
</dbReference>
<keyword evidence="3" id="KW-1185">Reference proteome</keyword>
<dbReference type="STRING" id="7868.ENSCMIP00000035008"/>
<organism evidence="2 3">
    <name type="scientific">Callorhinchus milii</name>
    <name type="common">Ghost shark</name>
    <dbReference type="NCBI Taxonomy" id="7868"/>
    <lineage>
        <taxon>Eukaryota</taxon>
        <taxon>Metazoa</taxon>
        <taxon>Chordata</taxon>
        <taxon>Craniata</taxon>
        <taxon>Vertebrata</taxon>
        <taxon>Chondrichthyes</taxon>
        <taxon>Holocephali</taxon>
        <taxon>Chimaeriformes</taxon>
        <taxon>Callorhinchidae</taxon>
        <taxon>Callorhinchus</taxon>
    </lineage>
</organism>
<dbReference type="PANTHER" id="PTHR20875:SF6">
    <property type="entry name" value="EF-HAND CALCIUM-BINDING DOMAIN-CONTAINING PROTEIN 6 ISOFORM X1"/>
    <property type="match status" value="1"/>
</dbReference>
<reference evidence="3" key="3">
    <citation type="journal article" date="2014" name="Nature">
        <title>Elephant shark genome provides unique insights into gnathostome evolution.</title>
        <authorList>
            <consortium name="International Elephant Shark Genome Sequencing Consortium"/>
            <person name="Venkatesh B."/>
            <person name="Lee A.P."/>
            <person name="Ravi V."/>
            <person name="Maurya A.K."/>
            <person name="Lian M.M."/>
            <person name="Swann J.B."/>
            <person name="Ohta Y."/>
            <person name="Flajnik M.F."/>
            <person name="Sutoh Y."/>
            <person name="Kasahara M."/>
            <person name="Hoon S."/>
            <person name="Gangu V."/>
            <person name="Roy S.W."/>
            <person name="Irimia M."/>
            <person name="Korzh V."/>
            <person name="Kondrychyn I."/>
            <person name="Lim Z.W."/>
            <person name="Tay B.H."/>
            <person name="Tohari S."/>
            <person name="Kong K.W."/>
            <person name="Ho S."/>
            <person name="Lorente-Galdos B."/>
            <person name="Quilez J."/>
            <person name="Marques-Bonet T."/>
            <person name="Raney B.J."/>
            <person name="Ingham P.W."/>
            <person name="Tay A."/>
            <person name="Hillier L.W."/>
            <person name="Minx P."/>
            <person name="Boehm T."/>
            <person name="Wilson R.K."/>
            <person name="Brenner S."/>
            <person name="Warren W.C."/>
        </authorList>
    </citation>
    <scope>NUCLEOTIDE SEQUENCE [LARGE SCALE GENOMIC DNA]</scope>
</reference>
<dbReference type="PANTHER" id="PTHR20875">
    <property type="entry name" value="EF-HAND CALCIUM-BINDING DOMAIN-CONTAINING PROTEIN 6-RELATED"/>
    <property type="match status" value="1"/>
</dbReference>
<proteinExistence type="predicted"/>
<dbReference type="InterPro" id="IPR011992">
    <property type="entry name" value="EF-hand-dom_pair"/>
</dbReference>
<feature type="domain" description="EF-hand" evidence="1">
    <location>
        <begin position="205"/>
        <end position="240"/>
    </location>
</feature>
<dbReference type="AlphaFoldDB" id="A0A4W3JA83"/>
<dbReference type="InParanoid" id="A0A4W3JA83"/>
<name>A0A4W3JA83_CALMI</name>
<reference evidence="2" key="4">
    <citation type="submission" date="2025-08" db="UniProtKB">
        <authorList>
            <consortium name="Ensembl"/>
        </authorList>
    </citation>
    <scope>IDENTIFICATION</scope>
</reference>
<dbReference type="GO" id="GO:0005509">
    <property type="term" value="F:calcium ion binding"/>
    <property type="evidence" value="ECO:0007669"/>
    <property type="project" value="InterPro"/>
</dbReference>
<reference evidence="3" key="1">
    <citation type="journal article" date="2006" name="Science">
        <title>Ancient noncoding elements conserved in the human genome.</title>
        <authorList>
            <person name="Venkatesh B."/>
            <person name="Kirkness E.F."/>
            <person name="Loh Y.H."/>
            <person name="Halpern A.L."/>
            <person name="Lee A.P."/>
            <person name="Johnson J."/>
            <person name="Dandona N."/>
            <person name="Viswanathan L.D."/>
            <person name="Tay A."/>
            <person name="Venter J.C."/>
            <person name="Strausberg R.L."/>
            <person name="Brenner S."/>
        </authorList>
    </citation>
    <scope>NUCLEOTIDE SEQUENCE [LARGE SCALE GENOMIC DNA]</scope>
</reference>
<dbReference type="CDD" id="cd00051">
    <property type="entry name" value="EFh"/>
    <property type="match status" value="2"/>
</dbReference>
<dbReference type="InterPro" id="IPR002048">
    <property type="entry name" value="EF_hand_dom"/>
</dbReference>
<dbReference type="Ensembl" id="ENSCMIT00000035530.1">
    <property type="protein sequence ID" value="ENSCMIP00000035008.1"/>
    <property type="gene ID" value="ENSCMIG00000014842.1"/>
</dbReference>
<dbReference type="SMART" id="SM00054">
    <property type="entry name" value="EFh"/>
    <property type="match status" value="4"/>
</dbReference>
<dbReference type="FunFam" id="1.10.238.10:FF:000179">
    <property type="entry name" value="EF-hand calcium-binding domain-containing protein 6"/>
    <property type="match status" value="1"/>
</dbReference>
<protein>
    <recommendedName>
        <fullName evidence="1">EF-hand domain-containing protein</fullName>
    </recommendedName>
</protein>
<reference evidence="3" key="2">
    <citation type="journal article" date="2007" name="PLoS Biol.">
        <title>Survey sequencing and comparative analysis of the elephant shark (Callorhinchus milii) genome.</title>
        <authorList>
            <person name="Venkatesh B."/>
            <person name="Kirkness E.F."/>
            <person name="Loh Y.H."/>
            <person name="Halpern A.L."/>
            <person name="Lee A.P."/>
            <person name="Johnson J."/>
            <person name="Dandona N."/>
            <person name="Viswanathan L.D."/>
            <person name="Tay A."/>
            <person name="Venter J.C."/>
            <person name="Strausberg R.L."/>
            <person name="Brenner S."/>
        </authorList>
    </citation>
    <scope>NUCLEOTIDE SEQUENCE [LARGE SCALE GENOMIC DNA]</scope>
</reference>
<evidence type="ECO:0000313" key="2">
    <source>
        <dbReference type="Ensembl" id="ENSCMIP00000035008.1"/>
    </source>
</evidence>
<dbReference type="SUPFAM" id="SSF47473">
    <property type="entry name" value="EF-hand"/>
    <property type="match status" value="1"/>
</dbReference>
<dbReference type="GeneTree" id="ENSGT00940000165411"/>
<reference evidence="2" key="5">
    <citation type="submission" date="2025-09" db="UniProtKB">
        <authorList>
            <consortium name="Ensembl"/>
        </authorList>
    </citation>
    <scope>IDENTIFICATION</scope>
</reference>